<keyword evidence="1" id="KW-1133">Transmembrane helix</keyword>
<sequence length="75" mass="8588">MPTDSSFLQIIGCIVISALASYVGGRFHQWYKRGLDRDRSFREGYRQGYQELFPLVSPQGHHDSGMPAVETVRDR</sequence>
<dbReference type="EMBL" id="JBHSBL010000025">
    <property type="protein sequence ID" value="MFC4070768.1"/>
    <property type="molecule type" value="Genomic_DNA"/>
</dbReference>
<evidence type="ECO:0000256" key="1">
    <source>
        <dbReference type="SAM" id="Phobius"/>
    </source>
</evidence>
<evidence type="ECO:0000313" key="3">
    <source>
        <dbReference type="Proteomes" id="UP001595867"/>
    </source>
</evidence>
<gene>
    <name evidence="2" type="ORF">ACFO0C_38070</name>
</gene>
<organism evidence="2 3">
    <name type="scientific">Actinoplanes subglobosus</name>
    <dbReference type="NCBI Taxonomy" id="1547892"/>
    <lineage>
        <taxon>Bacteria</taxon>
        <taxon>Bacillati</taxon>
        <taxon>Actinomycetota</taxon>
        <taxon>Actinomycetes</taxon>
        <taxon>Micromonosporales</taxon>
        <taxon>Micromonosporaceae</taxon>
        <taxon>Actinoplanes</taxon>
    </lineage>
</organism>
<reference evidence="3" key="1">
    <citation type="journal article" date="2019" name="Int. J. Syst. Evol. Microbiol.">
        <title>The Global Catalogue of Microorganisms (GCM) 10K type strain sequencing project: providing services to taxonomists for standard genome sequencing and annotation.</title>
        <authorList>
            <consortium name="The Broad Institute Genomics Platform"/>
            <consortium name="The Broad Institute Genome Sequencing Center for Infectious Disease"/>
            <person name="Wu L."/>
            <person name="Ma J."/>
        </authorList>
    </citation>
    <scope>NUCLEOTIDE SEQUENCE [LARGE SCALE GENOMIC DNA]</scope>
    <source>
        <strain evidence="3">TBRC 5832</strain>
    </source>
</reference>
<keyword evidence="1" id="KW-0812">Transmembrane</keyword>
<keyword evidence="1" id="KW-0472">Membrane</keyword>
<keyword evidence="3" id="KW-1185">Reference proteome</keyword>
<evidence type="ECO:0000313" key="2">
    <source>
        <dbReference type="EMBL" id="MFC4070768.1"/>
    </source>
</evidence>
<proteinExistence type="predicted"/>
<comment type="caution">
    <text evidence="2">The sequence shown here is derived from an EMBL/GenBank/DDBJ whole genome shotgun (WGS) entry which is preliminary data.</text>
</comment>
<feature type="transmembrane region" description="Helical" evidence="1">
    <location>
        <begin position="6"/>
        <end position="25"/>
    </location>
</feature>
<dbReference type="RefSeq" id="WP_378071643.1">
    <property type="nucleotide sequence ID" value="NZ_JBHSBL010000025.1"/>
</dbReference>
<accession>A0ABV8J8C0</accession>
<protein>
    <submittedName>
        <fullName evidence="2">Uncharacterized protein</fullName>
    </submittedName>
</protein>
<dbReference type="Proteomes" id="UP001595867">
    <property type="component" value="Unassembled WGS sequence"/>
</dbReference>
<name>A0ABV8J8C0_9ACTN</name>